<dbReference type="GO" id="GO:0016301">
    <property type="term" value="F:kinase activity"/>
    <property type="evidence" value="ECO:0007669"/>
    <property type="project" value="UniProtKB-KW"/>
</dbReference>
<comment type="caution">
    <text evidence="7">The sequence shown here is derived from an EMBL/GenBank/DDBJ whole genome shotgun (WGS) entry which is preliminary data.</text>
</comment>
<evidence type="ECO:0000256" key="3">
    <source>
        <dbReference type="ARBA" id="ARBA00022777"/>
    </source>
</evidence>
<evidence type="ECO:0000313" key="7">
    <source>
        <dbReference type="EMBL" id="MBT0664349.1"/>
    </source>
</evidence>
<keyword evidence="4" id="KW-0067">ATP-binding</keyword>
<dbReference type="Gene3D" id="3.30.565.10">
    <property type="entry name" value="Histidine kinase-like ATPase, C-terminal domain"/>
    <property type="match status" value="1"/>
</dbReference>
<dbReference type="PANTHER" id="PTHR43065">
    <property type="entry name" value="SENSOR HISTIDINE KINASE"/>
    <property type="match status" value="1"/>
</dbReference>
<evidence type="ECO:0000256" key="5">
    <source>
        <dbReference type="ARBA" id="ARBA00023012"/>
    </source>
</evidence>
<dbReference type="SUPFAM" id="SSF55874">
    <property type="entry name" value="ATPase domain of HSP90 chaperone/DNA topoisomerase II/histidine kinase"/>
    <property type="match status" value="1"/>
</dbReference>
<dbReference type="SMART" id="SM00387">
    <property type="entry name" value="HATPase_c"/>
    <property type="match status" value="1"/>
</dbReference>
<dbReference type="AlphaFoldDB" id="A0AAW4L0W9"/>
<dbReference type="Pfam" id="PF02518">
    <property type="entry name" value="HATPase_c"/>
    <property type="match status" value="1"/>
</dbReference>
<organism evidence="7 8">
    <name type="scientific">Geoanaerobacter pelophilus</name>
    <dbReference type="NCBI Taxonomy" id="60036"/>
    <lineage>
        <taxon>Bacteria</taxon>
        <taxon>Pseudomonadati</taxon>
        <taxon>Thermodesulfobacteriota</taxon>
        <taxon>Desulfuromonadia</taxon>
        <taxon>Geobacterales</taxon>
        <taxon>Geobacteraceae</taxon>
        <taxon>Geoanaerobacter</taxon>
    </lineage>
</organism>
<keyword evidence="5" id="KW-0902">Two-component regulatory system</keyword>
<dbReference type="Proteomes" id="UP000811899">
    <property type="component" value="Unassembled WGS sequence"/>
</dbReference>
<evidence type="ECO:0000256" key="1">
    <source>
        <dbReference type="ARBA" id="ARBA00022679"/>
    </source>
</evidence>
<proteinExistence type="predicted"/>
<sequence>MTFNKYSTVVKRTHFAPPERASVEELESDVTTVSHNPLVDGLMSVANGLFAVLNEHRQIIALNESFLKLMGIEDAPEVLGLRPGEYVRCVHACEMPDGCGTSPYCATCGAVISIMAALSTEQPQEGACSVMVERDNKEVDLYFQVRCCPIRMGGKKYILMFLHDISIQQQRANLESAFFHDINNLMTGLLGKSDLFHHKGVWDADRFGEIQKLIQRTVQEFSMQQTLSSSMSHTYQPLYSTVSVNSILDDLQETFSGHQLCRTINLAISKPEESTSFLTDPAIVGRILVNMVKNALEATEPGGEVKVFTELGGNSVTFAVWNSKHIPEEHALRIFKRNFTTKEGLGHGLGTYSMKFFGEKVLGGIVDFTTSEEGGTLFRLTLMQTA</sequence>
<keyword evidence="2" id="KW-0547">Nucleotide-binding</keyword>
<gene>
    <name evidence="7" type="ORF">KI809_08550</name>
</gene>
<reference evidence="7 8" key="1">
    <citation type="submission" date="2021-05" db="EMBL/GenBank/DDBJ databases">
        <title>The draft genome of Geobacter pelophilus DSM 12255.</title>
        <authorList>
            <person name="Xu Z."/>
            <person name="Masuda Y."/>
            <person name="Itoh H."/>
            <person name="Senoo K."/>
        </authorList>
    </citation>
    <scope>NUCLEOTIDE SEQUENCE [LARGE SCALE GENOMIC DNA]</scope>
    <source>
        <strain evidence="7 8">DSM 12255</strain>
    </source>
</reference>
<keyword evidence="1" id="KW-0808">Transferase</keyword>
<dbReference type="RefSeq" id="WP_214171129.1">
    <property type="nucleotide sequence ID" value="NZ_JAHCVJ010000003.1"/>
</dbReference>
<evidence type="ECO:0000256" key="4">
    <source>
        <dbReference type="ARBA" id="ARBA00022840"/>
    </source>
</evidence>
<dbReference type="Gene3D" id="3.30.450.20">
    <property type="entry name" value="PAS domain"/>
    <property type="match status" value="1"/>
</dbReference>
<evidence type="ECO:0000256" key="2">
    <source>
        <dbReference type="ARBA" id="ARBA00022741"/>
    </source>
</evidence>
<keyword evidence="3 7" id="KW-0418">Kinase</keyword>
<evidence type="ECO:0000259" key="6">
    <source>
        <dbReference type="PROSITE" id="PS50109"/>
    </source>
</evidence>
<name>A0AAW4L0W9_9BACT</name>
<evidence type="ECO:0000313" key="8">
    <source>
        <dbReference type="Proteomes" id="UP000811899"/>
    </source>
</evidence>
<accession>A0AAW4L0W9</accession>
<feature type="domain" description="Histidine kinase" evidence="6">
    <location>
        <begin position="177"/>
        <end position="386"/>
    </location>
</feature>
<dbReference type="GO" id="GO:0000160">
    <property type="term" value="P:phosphorelay signal transduction system"/>
    <property type="evidence" value="ECO:0007669"/>
    <property type="project" value="UniProtKB-KW"/>
</dbReference>
<dbReference type="EMBL" id="JAHCVJ010000003">
    <property type="protein sequence ID" value="MBT0664349.1"/>
    <property type="molecule type" value="Genomic_DNA"/>
</dbReference>
<dbReference type="InterPro" id="IPR005467">
    <property type="entry name" value="His_kinase_dom"/>
</dbReference>
<dbReference type="InterPro" id="IPR003594">
    <property type="entry name" value="HATPase_dom"/>
</dbReference>
<protein>
    <submittedName>
        <fullName evidence="7">HAMP domain-containing histidine kinase</fullName>
    </submittedName>
</protein>
<dbReference type="GO" id="GO:0005524">
    <property type="term" value="F:ATP binding"/>
    <property type="evidence" value="ECO:0007669"/>
    <property type="project" value="UniProtKB-KW"/>
</dbReference>
<dbReference type="InterPro" id="IPR036890">
    <property type="entry name" value="HATPase_C_sf"/>
</dbReference>
<dbReference type="PROSITE" id="PS50109">
    <property type="entry name" value="HIS_KIN"/>
    <property type="match status" value="1"/>
</dbReference>
<dbReference type="PANTHER" id="PTHR43065:SF46">
    <property type="entry name" value="C4-DICARBOXYLATE TRANSPORT SENSOR PROTEIN DCTB"/>
    <property type="match status" value="1"/>
</dbReference>
<keyword evidence="8" id="KW-1185">Reference proteome</keyword>